<proteinExistence type="inferred from homology"/>
<dbReference type="EC" id="1.13.11.2" evidence="9"/>
<reference evidence="10" key="1">
    <citation type="submission" date="2023-07" db="EMBL/GenBank/DDBJ databases">
        <title>30 novel species of actinomycetes from the DSMZ collection.</title>
        <authorList>
            <person name="Nouioui I."/>
        </authorList>
    </citation>
    <scope>NUCLEOTIDE SEQUENCE [LARGE SCALE GENOMIC DNA]</scope>
    <source>
        <strain evidence="10">DSM 45834</strain>
    </source>
</reference>
<keyword evidence="6" id="KW-0223">Dioxygenase</keyword>
<dbReference type="Proteomes" id="UP001183202">
    <property type="component" value="Unassembled WGS sequence"/>
</dbReference>
<name>A0ABU2NJ74_9PSEU</name>
<sequence length="301" mass="33780">MRLGYLHARVTDLADARRHYVDTLGMQVVMEEPNRLFLKAWDEWDHHSVVLEEGGVGLDKIGYKVAREDDLADFEKRIQAFGCTTERMSKGENPAVGDGIRVTIPSGHTMELYHEIEFTDTAVGLINPALFPRHLVGIGVPRLDHCLLKAEDIPLSERFFSEALDFKPAERLVSDLSDDAELLGTWMFCQHKTHDIAFVAGEDGKLHHWAYKLEDWNAIKHAGAILSMDDVSVGFGPDVHGLSRGDTIYFFDPSGNRNEVFAGGYETYPDFPTITWTADKTNPAVSYIGREVADNHFTVDT</sequence>
<feature type="domain" description="VOC" evidence="8">
    <location>
        <begin position="2"/>
        <end position="115"/>
    </location>
</feature>
<dbReference type="Pfam" id="PF00903">
    <property type="entry name" value="Glyoxalase"/>
    <property type="match status" value="1"/>
</dbReference>
<comment type="subunit">
    <text evidence="2">Homotetramer.</text>
</comment>
<keyword evidence="5" id="KW-0058">Aromatic hydrocarbons catabolism</keyword>
<evidence type="ECO:0000259" key="8">
    <source>
        <dbReference type="PROSITE" id="PS51819"/>
    </source>
</evidence>
<protein>
    <submittedName>
        <fullName evidence="9">Catechol 2,3-dioxygenase</fullName>
        <ecNumber evidence="9">1.13.11.2</ecNumber>
    </submittedName>
</protein>
<dbReference type="GO" id="GO:0018577">
    <property type="term" value="F:catechol 2,3-dioxygenase activity"/>
    <property type="evidence" value="ECO:0007669"/>
    <property type="project" value="UniProtKB-EC"/>
</dbReference>
<dbReference type="InterPro" id="IPR037523">
    <property type="entry name" value="VOC_core"/>
</dbReference>
<feature type="domain" description="VOC" evidence="8">
    <location>
        <begin position="142"/>
        <end position="263"/>
    </location>
</feature>
<dbReference type="EMBL" id="JAVREJ010000045">
    <property type="protein sequence ID" value="MDT0353791.1"/>
    <property type="molecule type" value="Genomic_DNA"/>
</dbReference>
<dbReference type="InterPro" id="IPR054560">
    <property type="entry name" value="XylE-like_N"/>
</dbReference>
<keyword evidence="10" id="KW-1185">Reference proteome</keyword>
<evidence type="ECO:0000256" key="5">
    <source>
        <dbReference type="ARBA" id="ARBA00022797"/>
    </source>
</evidence>
<dbReference type="Pfam" id="PF22247">
    <property type="entry name" value="Diox-like_N"/>
    <property type="match status" value="1"/>
</dbReference>
<dbReference type="InterPro" id="IPR004360">
    <property type="entry name" value="Glyas_Fos-R_dOase_dom"/>
</dbReference>
<evidence type="ECO:0000256" key="1">
    <source>
        <dbReference type="ARBA" id="ARBA00008784"/>
    </source>
</evidence>
<keyword evidence="3" id="KW-0479">Metal-binding</keyword>
<evidence type="ECO:0000313" key="10">
    <source>
        <dbReference type="Proteomes" id="UP001183202"/>
    </source>
</evidence>
<dbReference type="RefSeq" id="WP_311560316.1">
    <property type="nucleotide sequence ID" value="NZ_JAVREJ010000045.1"/>
</dbReference>
<evidence type="ECO:0000256" key="6">
    <source>
        <dbReference type="ARBA" id="ARBA00022964"/>
    </source>
</evidence>
<accession>A0ABU2NJ74</accession>
<evidence type="ECO:0000256" key="7">
    <source>
        <dbReference type="ARBA" id="ARBA00023002"/>
    </source>
</evidence>
<dbReference type="InterPro" id="IPR017624">
    <property type="entry name" value="Catechol_2-3_dOase"/>
</dbReference>
<dbReference type="NCBIfam" id="TIGR03211">
    <property type="entry name" value="catechol_2_3"/>
    <property type="match status" value="1"/>
</dbReference>
<evidence type="ECO:0000256" key="3">
    <source>
        <dbReference type="ARBA" id="ARBA00022723"/>
    </source>
</evidence>
<gene>
    <name evidence="9" type="ORF">RM445_30320</name>
</gene>
<dbReference type="PROSITE" id="PS51819">
    <property type="entry name" value="VOC"/>
    <property type="match status" value="2"/>
</dbReference>
<organism evidence="9 10">
    <name type="scientific">Pseudonocardia charpentierae</name>
    <dbReference type="NCBI Taxonomy" id="3075545"/>
    <lineage>
        <taxon>Bacteria</taxon>
        <taxon>Bacillati</taxon>
        <taxon>Actinomycetota</taxon>
        <taxon>Actinomycetes</taxon>
        <taxon>Pseudonocardiales</taxon>
        <taxon>Pseudonocardiaceae</taxon>
        <taxon>Pseudonocardia</taxon>
    </lineage>
</organism>
<comment type="caution">
    <text evidence="9">The sequence shown here is derived from an EMBL/GenBank/DDBJ whole genome shotgun (WGS) entry which is preliminary data.</text>
</comment>
<keyword evidence="4" id="KW-0677">Repeat</keyword>
<keyword evidence="7 9" id="KW-0560">Oxidoreductase</keyword>
<comment type="similarity">
    <text evidence="1">Belongs to the extradiol ring-cleavage dioxygenase family.</text>
</comment>
<evidence type="ECO:0000256" key="2">
    <source>
        <dbReference type="ARBA" id="ARBA00011881"/>
    </source>
</evidence>
<evidence type="ECO:0000313" key="9">
    <source>
        <dbReference type="EMBL" id="MDT0353791.1"/>
    </source>
</evidence>
<evidence type="ECO:0000256" key="4">
    <source>
        <dbReference type="ARBA" id="ARBA00022737"/>
    </source>
</evidence>
<dbReference type="SUPFAM" id="SSF54593">
    <property type="entry name" value="Glyoxalase/Bleomycin resistance protein/Dihydroxybiphenyl dioxygenase"/>
    <property type="match status" value="1"/>
</dbReference>
<dbReference type="Gene3D" id="3.10.180.10">
    <property type="entry name" value="2,3-Dihydroxybiphenyl 1,2-Dioxygenase, domain 1"/>
    <property type="match status" value="2"/>
</dbReference>
<dbReference type="InterPro" id="IPR029068">
    <property type="entry name" value="Glyas_Bleomycin-R_OHBP_Dase"/>
</dbReference>